<protein>
    <submittedName>
        <fullName evidence="1">Uncharacterized protein</fullName>
    </submittedName>
</protein>
<reference evidence="1 2" key="1">
    <citation type="submission" date="2018-04" db="EMBL/GenBank/DDBJ databases">
        <title>Genomic Encyclopedia of Type Strains, Phase IV (KMG-IV): sequencing the most valuable type-strain genomes for metagenomic binning, comparative biology and taxonomic classification.</title>
        <authorList>
            <person name="Goeker M."/>
        </authorList>
    </citation>
    <scope>NUCLEOTIDE SEQUENCE [LARGE SCALE GENOMIC DNA]</scope>
    <source>
        <strain evidence="1 2">DSM 28520</strain>
    </source>
</reference>
<dbReference type="EMBL" id="QEKY01000004">
    <property type="protein sequence ID" value="PVZ12817.1"/>
    <property type="molecule type" value="Genomic_DNA"/>
</dbReference>
<dbReference type="Proteomes" id="UP000245462">
    <property type="component" value="Unassembled WGS sequence"/>
</dbReference>
<proteinExistence type="predicted"/>
<evidence type="ECO:0000313" key="1">
    <source>
        <dbReference type="EMBL" id="PVZ12817.1"/>
    </source>
</evidence>
<dbReference type="AlphaFoldDB" id="A0A2U1FKX1"/>
<accession>A0A2U1FKX1</accession>
<keyword evidence="2" id="KW-1185">Reference proteome</keyword>
<sequence length="97" mass="11594">MYAETKNAVFIFAYTYAKAKNGVFMFTYTYAEVKNRVFKRTHMYEEPNLIFSSLRSSTKSSKMVWQLFAQRRRVKKSFFKVSPVVFLSHNDSFTFRL</sequence>
<gene>
    <name evidence="1" type="ORF">C7382_104124</name>
</gene>
<name>A0A2U1FKX1_9PORP</name>
<organism evidence="1 2">
    <name type="scientific">Porphyromonas loveana</name>
    <dbReference type="NCBI Taxonomy" id="1884669"/>
    <lineage>
        <taxon>Bacteria</taxon>
        <taxon>Pseudomonadati</taxon>
        <taxon>Bacteroidota</taxon>
        <taxon>Bacteroidia</taxon>
        <taxon>Bacteroidales</taxon>
        <taxon>Porphyromonadaceae</taxon>
        <taxon>Porphyromonas</taxon>
    </lineage>
</organism>
<evidence type="ECO:0000313" key="2">
    <source>
        <dbReference type="Proteomes" id="UP000245462"/>
    </source>
</evidence>
<comment type="caution">
    <text evidence="1">The sequence shown here is derived from an EMBL/GenBank/DDBJ whole genome shotgun (WGS) entry which is preliminary data.</text>
</comment>